<dbReference type="Proteomes" id="UP000244932">
    <property type="component" value="Unassembled WGS sequence"/>
</dbReference>
<protein>
    <recommendedName>
        <fullName evidence="3">ATP-binding protein</fullName>
    </recommendedName>
</protein>
<gene>
    <name evidence="1" type="ORF">POI8812_01868</name>
</gene>
<reference evidence="1 2" key="1">
    <citation type="submission" date="2018-03" db="EMBL/GenBank/DDBJ databases">
        <authorList>
            <person name="Keele B.F."/>
        </authorList>
    </citation>
    <scope>NUCLEOTIDE SEQUENCE [LARGE SCALE GENOMIC DNA]</scope>
    <source>
        <strain evidence="1 2">CeCT 8812</strain>
    </source>
</reference>
<sequence length="380" mass="43009">MRFEGTARKAKRLRLASRRANKAKIRKNIHSGGLKRLPEKFRGVVRFQCPKNLSIDDNFSESLEFFTELKELSRQIVERRRFRPTTPLRYSIGIENLETISVRCAVIFAAEIDRLRRIAGDELIYQGRIEDDNEAISLLRQLGVFSLVGNREDVSTCENGMDRVVQGHRTAIQLMSGLNCDEDKLIGFYRSVQKIFDEFQTTDFVHKGVAEAMLNAINHAYISKFPLKYPSCGKRWWAAAVMNASETEFKVIIYDQGHGIAKTLPISGLVESMEVIAGRALQGVTKMIDSPDEVMVKAALEAARTRTGEDKRGKGFKDIQAPVREVRGARLRITSGRAQVTLQNGYDTFSLPLKHHIGGTLIEWVFPTQGFQERFVEVAQ</sequence>
<organism evidence="1 2">
    <name type="scientific">Pontivivens insulae</name>
    <dbReference type="NCBI Taxonomy" id="1639689"/>
    <lineage>
        <taxon>Bacteria</taxon>
        <taxon>Pseudomonadati</taxon>
        <taxon>Pseudomonadota</taxon>
        <taxon>Alphaproteobacteria</taxon>
        <taxon>Rhodobacterales</taxon>
        <taxon>Paracoccaceae</taxon>
        <taxon>Pontivivens</taxon>
    </lineage>
</organism>
<evidence type="ECO:0008006" key="3">
    <source>
        <dbReference type="Google" id="ProtNLM"/>
    </source>
</evidence>
<evidence type="ECO:0000313" key="1">
    <source>
        <dbReference type="EMBL" id="SPF29556.1"/>
    </source>
</evidence>
<accession>A0A2R8ABF0</accession>
<keyword evidence="2" id="KW-1185">Reference proteome</keyword>
<proteinExistence type="predicted"/>
<name>A0A2R8ABF0_9RHOB</name>
<evidence type="ECO:0000313" key="2">
    <source>
        <dbReference type="Proteomes" id="UP000244932"/>
    </source>
</evidence>
<dbReference type="RefSeq" id="WP_146186147.1">
    <property type="nucleotide sequence ID" value="NZ_OMKW01000002.1"/>
</dbReference>
<dbReference type="OrthoDB" id="7605169at2"/>
<dbReference type="AlphaFoldDB" id="A0A2R8ABF0"/>
<dbReference type="EMBL" id="OMKW01000002">
    <property type="protein sequence ID" value="SPF29556.1"/>
    <property type="molecule type" value="Genomic_DNA"/>
</dbReference>